<keyword evidence="4" id="KW-1185">Reference proteome</keyword>
<feature type="domain" description="CAAX prenyl protease 2/Lysostaphin resistance protein A-like" evidence="2">
    <location>
        <begin position="108"/>
        <end position="195"/>
    </location>
</feature>
<dbReference type="RefSeq" id="WP_073078539.1">
    <property type="nucleotide sequence ID" value="NZ_FQXV01000006.1"/>
</dbReference>
<evidence type="ECO:0000313" key="3">
    <source>
        <dbReference type="EMBL" id="SHI03930.1"/>
    </source>
</evidence>
<reference evidence="3 4" key="1">
    <citation type="submission" date="2016-11" db="EMBL/GenBank/DDBJ databases">
        <authorList>
            <person name="Jaros S."/>
            <person name="Januszkiewicz K."/>
            <person name="Wedrychowicz H."/>
        </authorList>
    </citation>
    <scope>NUCLEOTIDE SEQUENCE [LARGE SCALE GENOMIC DNA]</scope>
    <source>
        <strain evidence="3 4">DSM 10068</strain>
    </source>
</reference>
<accession>A0A1M5XVW0</accession>
<dbReference type="EMBL" id="FQXV01000006">
    <property type="protein sequence ID" value="SHI03930.1"/>
    <property type="molecule type" value="Genomic_DNA"/>
</dbReference>
<name>A0A1M5XVW0_9FIRM</name>
<feature type="transmembrane region" description="Helical" evidence="1">
    <location>
        <begin position="183"/>
        <end position="203"/>
    </location>
</feature>
<protein>
    <recommendedName>
        <fullName evidence="2">CAAX prenyl protease 2/Lysostaphin resistance protein A-like domain-containing protein</fullName>
    </recommendedName>
</protein>
<evidence type="ECO:0000256" key="1">
    <source>
        <dbReference type="SAM" id="Phobius"/>
    </source>
</evidence>
<keyword evidence="1" id="KW-0472">Membrane</keyword>
<dbReference type="GO" id="GO:0004175">
    <property type="term" value="F:endopeptidase activity"/>
    <property type="evidence" value="ECO:0007669"/>
    <property type="project" value="UniProtKB-ARBA"/>
</dbReference>
<feature type="transmembrane region" description="Helical" evidence="1">
    <location>
        <begin position="107"/>
        <end position="126"/>
    </location>
</feature>
<feature type="transmembrane region" description="Helical" evidence="1">
    <location>
        <begin position="147"/>
        <end position="177"/>
    </location>
</feature>
<organism evidence="3 4">
    <name type="scientific">Sporobacter termitidis DSM 10068</name>
    <dbReference type="NCBI Taxonomy" id="1123282"/>
    <lineage>
        <taxon>Bacteria</taxon>
        <taxon>Bacillati</taxon>
        <taxon>Bacillota</taxon>
        <taxon>Clostridia</taxon>
        <taxon>Eubacteriales</taxon>
        <taxon>Oscillospiraceae</taxon>
        <taxon>Sporobacter</taxon>
    </lineage>
</organism>
<dbReference type="AlphaFoldDB" id="A0A1M5XVW0"/>
<evidence type="ECO:0000259" key="2">
    <source>
        <dbReference type="Pfam" id="PF02517"/>
    </source>
</evidence>
<dbReference type="OrthoDB" id="1903300at2"/>
<feature type="transmembrane region" description="Helical" evidence="1">
    <location>
        <begin position="5"/>
        <end position="24"/>
    </location>
</feature>
<evidence type="ECO:0000313" key="4">
    <source>
        <dbReference type="Proteomes" id="UP000183995"/>
    </source>
</evidence>
<feature type="transmembrane region" description="Helical" evidence="1">
    <location>
        <begin position="30"/>
        <end position="48"/>
    </location>
</feature>
<keyword evidence="1" id="KW-1133">Transmembrane helix</keyword>
<dbReference type="InterPro" id="IPR003675">
    <property type="entry name" value="Rce1/LyrA-like_dom"/>
</dbReference>
<dbReference type="Pfam" id="PF02517">
    <property type="entry name" value="Rce1-like"/>
    <property type="match status" value="1"/>
</dbReference>
<feature type="transmembrane region" description="Helical" evidence="1">
    <location>
        <begin position="60"/>
        <end position="80"/>
    </location>
</feature>
<gene>
    <name evidence="3" type="ORF">SAMN02745823_02084</name>
</gene>
<dbReference type="Proteomes" id="UP000183995">
    <property type="component" value="Unassembled WGS sequence"/>
</dbReference>
<keyword evidence="1" id="KW-0812">Transmembrane</keyword>
<sequence>MNRQYIKITITVVFAAVLWYVIFVVKPMNFWLSMCCGILLLLLAAGLSDRTIFKIGPFKLKYAVLGIISAAVLYAIFYIGNDLSSLILPMKDSQIANVYMNRNGTSIYVISALLLLIIGPGEAIFWNGFVQKALMEKHGIKSVVIAAALYTVVHIVTLNFMLILAALVCGLFWGALYFRTRNLYPVIISHALWDMTVFVLLPFQR</sequence>
<dbReference type="GO" id="GO:0080120">
    <property type="term" value="P:CAAX-box protein maturation"/>
    <property type="evidence" value="ECO:0007669"/>
    <property type="project" value="UniProtKB-ARBA"/>
</dbReference>
<dbReference type="STRING" id="1123282.SAMN02745823_02084"/>
<proteinExistence type="predicted"/>